<evidence type="ECO:0000313" key="3">
    <source>
        <dbReference type="Proteomes" id="UP001597380"/>
    </source>
</evidence>
<proteinExistence type="predicted"/>
<organism evidence="2 3">
    <name type="scientific">Corallincola platygyrae</name>
    <dbReference type="NCBI Taxonomy" id="1193278"/>
    <lineage>
        <taxon>Bacteria</taxon>
        <taxon>Pseudomonadati</taxon>
        <taxon>Pseudomonadota</taxon>
        <taxon>Gammaproteobacteria</taxon>
        <taxon>Alteromonadales</taxon>
        <taxon>Psychromonadaceae</taxon>
        <taxon>Corallincola</taxon>
    </lineage>
</organism>
<name>A0ABW4XNK2_9GAMM</name>
<dbReference type="Pfam" id="PF12514">
    <property type="entry name" value="DUF3718"/>
    <property type="match status" value="1"/>
</dbReference>
<dbReference type="Proteomes" id="UP001597380">
    <property type="component" value="Unassembled WGS sequence"/>
</dbReference>
<dbReference type="EMBL" id="JBHUHT010000012">
    <property type="protein sequence ID" value="MFD2096434.1"/>
    <property type="molecule type" value="Genomic_DNA"/>
</dbReference>
<evidence type="ECO:0000256" key="1">
    <source>
        <dbReference type="SAM" id="SignalP"/>
    </source>
</evidence>
<reference evidence="3" key="1">
    <citation type="journal article" date="2019" name="Int. J. Syst. Evol. Microbiol.">
        <title>The Global Catalogue of Microorganisms (GCM) 10K type strain sequencing project: providing services to taxonomists for standard genome sequencing and annotation.</title>
        <authorList>
            <consortium name="The Broad Institute Genomics Platform"/>
            <consortium name="The Broad Institute Genome Sequencing Center for Infectious Disease"/>
            <person name="Wu L."/>
            <person name="Ma J."/>
        </authorList>
    </citation>
    <scope>NUCLEOTIDE SEQUENCE [LARGE SCALE GENOMIC DNA]</scope>
    <source>
        <strain evidence="3">CGMCC 1.10992</strain>
    </source>
</reference>
<keyword evidence="1" id="KW-0732">Signal</keyword>
<sequence>MLWRFALTLFLSLCGLSVSFSVSAFDIKVAEGLCYGVAEDDAKKIKKTLRKYKVRLPKVYQEVQCNGRSLLKFALERHAYNAGKYLVEKLPDEMLNDAGPDGYMVLSWGEFNGYKDSPILKEIRRRL</sequence>
<evidence type="ECO:0000313" key="2">
    <source>
        <dbReference type="EMBL" id="MFD2096434.1"/>
    </source>
</evidence>
<dbReference type="RefSeq" id="WP_345339182.1">
    <property type="nucleotide sequence ID" value="NZ_BAABLI010000008.1"/>
</dbReference>
<comment type="caution">
    <text evidence="2">The sequence shown here is derived from an EMBL/GenBank/DDBJ whole genome shotgun (WGS) entry which is preliminary data.</text>
</comment>
<keyword evidence="3" id="KW-1185">Reference proteome</keyword>
<feature type="chain" id="PRO_5047502397" evidence="1">
    <location>
        <begin position="25"/>
        <end position="127"/>
    </location>
</feature>
<dbReference type="InterPro" id="IPR022193">
    <property type="entry name" value="DUF3718"/>
</dbReference>
<accession>A0ABW4XNK2</accession>
<protein>
    <submittedName>
        <fullName evidence="2">DUF3718 domain-containing protein</fullName>
    </submittedName>
</protein>
<gene>
    <name evidence="2" type="ORF">ACFSJ3_10600</name>
</gene>
<feature type="signal peptide" evidence="1">
    <location>
        <begin position="1"/>
        <end position="24"/>
    </location>
</feature>